<evidence type="ECO:0008006" key="5">
    <source>
        <dbReference type="Google" id="ProtNLM"/>
    </source>
</evidence>
<keyword evidence="1" id="KW-0677">Repeat</keyword>
<evidence type="ECO:0000313" key="4">
    <source>
        <dbReference type="EMBL" id="VAX29183.1"/>
    </source>
</evidence>
<sequence length="639" mass="71065">MSLSKSAIIEKAQKLVLKGKIKQAITEWKKLAAENPNDGNTYNAIGDLYLKANDKTNATGAFIKAADAFQAAAFELKSIALYKKALKVDPSKIEIHEKLAVVYAERGLIGNAIDDYLKVAKHYYKNGNFRGALAVYRKLSGLDPENLNIRLEIAEMCEKQDVIEEAIEEYKKLVARYDEKNMPDEAAKIRKKINTLDPTYASQQKSTEEKIPEVPLKNPPAPKHSETEVENSIEERNFGDREPSESAQGFLAPEAEPLLQEQTIFPSEESLLSKPAIAGQSKESSDLAQLENAMTEAEVYVQYGLIDKAIAQLKSLTTSFPSALKPHLKLKEIYTQQGMTQEAITTCHYLVEHYTSIGDEKAKNAILEALKSFENQDDKGAVLSTTAQKVETNTSYFDDEAGLEKRDYEAESFGEAILNADSLSDQHSEAPTLTAIGEDVPDKLATAKNTSQDTGPAEDGEFVDLNTILSEGFEGEEDEIEGSLEKSFRNLQESHEGHDTEEAETQYDLGIAYKEMGMLSEAMKAFELGALGEERFEDANIMLATCYREEGSTPKAVQVIEKALTSRGNETGQFIALKYELALLYEKLGDKQFKTLYQEIFDADPSFRDIALKYRNSTSKDHAQKKSASKKTKDRVSHL</sequence>
<reference evidence="4" key="1">
    <citation type="submission" date="2018-06" db="EMBL/GenBank/DDBJ databases">
        <authorList>
            <person name="Zhirakovskaya E."/>
        </authorList>
    </citation>
    <scope>NUCLEOTIDE SEQUENCE</scope>
</reference>
<name>A0A3B1CXE0_9ZZZZ</name>
<dbReference type="InterPro" id="IPR051012">
    <property type="entry name" value="CellSynth/LPSAsmb/PSIAsmb"/>
</dbReference>
<dbReference type="AlphaFoldDB" id="A0A3B1CXE0"/>
<evidence type="ECO:0000256" key="1">
    <source>
        <dbReference type="ARBA" id="ARBA00022737"/>
    </source>
</evidence>
<organism evidence="4">
    <name type="scientific">hydrothermal vent metagenome</name>
    <dbReference type="NCBI Taxonomy" id="652676"/>
    <lineage>
        <taxon>unclassified sequences</taxon>
        <taxon>metagenomes</taxon>
        <taxon>ecological metagenomes</taxon>
    </lineage>
</organism>
<proteinExistence type="predicted"/>
<dbReference type="InterPro" id="IPR011990">
    <property type="entry name" value="TPR-like_helical_dom_sf"/>
</dbReference>
<dbReference type="EMBL" id="UOGF01000048">
    <property type="protein sequence ID" value="VAX29183.1"/>
    <property type="molecule type" value="Genomic_DNA"/>
</dbReference>
<evidence type="ECO:0000256" key="2">
    <source>
        <dbReference type="ARBA" id="ARBA00022803"/>
    </source>
</evidence>
<accession>A0A3B1CXE0</accession>
<dbReference type="InterPro" id="IPR019734">
    <property type="entry name" value="TPR_rpt"/>
</dbReference>
<dbReference type="SMART" id="SM00028">
    <property type="entry name" value="TPR"/>
    <property type="match status" value="6"/>
</dbReference>
<dbReference type="Pfam" id="PF13432">
    <property type="entry name" value="TPR_16"/>
    <property type="match status" value="1"/>
</dbReference>
<dbReference type="PANTHER" id="PTHR45586:SF1">
    <property type="entry name" value="LIPOPOLYSACCHARIDE ASSEMBLY PROTEIN B"/>
    <property type="match status" value="1"/>
</dbReference>
<dbReference type="PANTHER" id="PTHR45586">
    <property type="entry name" value="TPR REPEAT-CONTAINING PROTEIN PA4667"/>
    <property type="match status" value="1"/>
</dbReference>
<feature type="region of interest" description="Disordered" evidence="3">
    <location>
        <begin position="197"/>
        <end position="245"/>
    </location>
</feature>
<feature type="compositionally biased region" description="Basic and acidic residues" evidence="3">
    <location>
        <begin position="223"/>
        <end position="244"/>
    </location>
</feature>
<gene>
    <name evidence="4" type="ORF">MNBD_NITROSPIRAE01-1269</name>
</gene>
<feature type="region of interest" description="Disordered" evidence="3">
    <location>
        <begin position="434"/>
        <end position="462"/>
    </location>
</feature>
<dbReference type="PROSITE" id="PS50005">
    <property type="entry name" value="TPR"/>
    <property type="match status" value="1"/>
</dbReference>
<dbReference type="Gene3D" id="1.25.40.10">
    <property type="entry name" value="Tetratricopeptide repeat domain"/>
    <property type="match status" value="5"/>
</dbReference>
<dbReference type="SUPFAM" id="SSF48452">
    <property type="entry name" value="TPR-like"/>
    <property type="match status" value="2"/>
</dbReference>
<evidence type="ECO:0000256" key="3">
    <source>
        <dbReference type="SAM" id="MobiDB-lite"/>
    </source>
</evidence>
<keyword evidence="2" id="KW-0802">TPR repeat</keyword>
<protein>
    <recommendedName>
        <fullName evidence="5">Tetratricopeptide repeat protein</fullName>
    </recommendedName>
</protein>
<feature type="region of interest" description="Disordered" evidence="3">
    <location>
        <begin position="618"/>
        <end position="639"/>
    </location>
</feature>